<name>A0A7C4UDQ8_UNCW3</name>
<organism evidence="9">
    <name type="scientific">candidate division WOR-3 bacterium</name>
    <dbReference type="NCBI Taxonomy" id="2052148"/>
    <lineage>
        <taxon>Bacteria</taxon>
        <taxon>Bacteria division WOR-3</taxon>
    </lineage>
</organism>
<keyword evidence="5" id="KW-0547">Nucleotide-binding</keyword>
<evidence type="ECO:0000313" key="9">
    <source>
        <dbReference type="EMBL" id="HGW92634.1"/>
    </source>
</evidence>
<dbReference type="GO" id="GO:0009249">
    <property type="term" value="P:protein lipoylation"/>
    <property type="evidence" value="ECO:0007669"/>
    <property type="project" value="UniProtKB-ARBA"/>
</dbReference>
<dbReference type="SUPFAM" id="SSF55681">
    <property type="entry name" value="Class II aaRS and biotin synthetases"/>
    <property type="match status" value="1"/>
</dbReference>
<comment type="pathway">
    <text evidence="1">Protein modification; protein lipoylation via exogenous pathway; protein N(6)-(lipoyl)lysine from lipoate: step 2/2.</text>
</comment>
<comment type="caution">
    <text evidence="9">The sequence shown here is derived from an EMBL/GenBank/DDBJ whole genome shotgun (WGS) entry which is preliminary data.</text>
</comment>
<dbReference type="EMBL" id="DTHG01000106">
    <property type="protein sequence ID" value="HGW92634.1"/>
    <property type="molecule type" value="Genomic_DNA"/>
</dbReference>
<dbReference type="InterPro" id="IPR050664">
    <property type="entry name" value="Octanoyltrans_LipM/LipL"/>
</dbReference>
<dbReference type="Gene3D" id="3.30.930.10">
    <property type="entry name" value="Bira Bifunctional Protein, Domain 2"/>
    <property type="match status" value="1"/>
</dbReference>
<dbReference type="InterPro" id="IPR002829">
    <property type="entry name" value="DUF116"/>
</dbReference>
<keyword evidence="6" id="KW-0067">ATP-binding</keyword>
<dbReference type="Pfam" id="PF10437">
    <property type="entry name" value="Lip_prot_lig_C"/>
    <property type="match status" value="1"/>
</dbReference>
<dbReference type="InterPro" id="IPR004143">
    <property type="entry name" value="BPL_LPL_catalytic"/>
</dbReference>
<dbReference type="UniPathway" id="UPA00537">
    <property type="reaction ID" value="UER00594"/>
</dbReference>
<dbReference type="PANTHER" id="PTHR43679:SF2">
    <property type="entry name" value="OCTANOYL-[GCVH]:PROTEIN N-OCTANOYLTRANSFERASE"/>
    <property type="match status" value="1"/>
</dbReference>
<dbReference type="AlphaFoldDB" id="A0A7C4UDQ8"/>
<dbReference type="InterPro" id="IPR045864">
    <property type="entry name" value="aa-tRNA-synth_II/BPL/LPL"/>
</dbReference>
<sequence>MRFRIIDTYHKPASWNMAFDQVLLELAHKSLPTIRFLSFSPHCALVGNFQSVEQEIRVDYCRSMNIDINRRITGGGAIYFDESQLGWEIIGKIKDFNMGINEMNEYFGNICAEVLKRLGIPANFKQRNDVEVNGRKISGMGGVIYKGNFLFQGTLLVQDRIEQMLYALKVPVEKLKKKEIDSVRERVTCIENEIGRIPEREEIKKIFMDVFKEKLNAEFEDSEIKEEEKRLLDRYLGYFSSDEWINKVRLPEASQGVLRGAYRSSFGTIKMNIMVNKEQNMIRSTYITGDFFEDRKRILDLERLLKNIPFNRKKILKTIDEFFEDDVEKEAFYGCFNEIFRKFDLLKMGLRSEEANRVFTVNIDDLNNFSPEFFLLPYCSKKADCPYRRKDDCLICGDCTIGDAYSLSNDYGLKPITILSFEDLMDKFDEMRKKGVKDYIGSCCEPFFVKHQEEFRESKLRGILIDIENSTCYDLGKAKDAYYGRFESETSLNLDLIKKVLKILFKK</sequence>
<reference evidence="9" key="1">
    <citation type="journal article" date="2020" name="mSystems">
        <title>Genome- and Community-Level Interaction Insights into Carbon Utilization and Element Cycling Functions of Hydrothermarchaeota in Hydrothermal Sediment.</title>
        <authorList>
            <person name="Zhou Z."/>
            <person name="Liu Y."/>
            <person name="Xu W."/>
            <person name="Pan J."/>
            <person name="Luo Z.H."/>
            <person name="Li M."/>
        </authorList>
    </citation>
    <scope>NUCLEOTIDE SEQUENCE [LARGE SCALE GENOMIC DNA]</scope>
    <source>
        <strain evidence="9">SpSt-780</strain>
    </source>
</reference>
<evidence type="ECO:0000256" key="4">
    <source>
        <dbReference type="ARBA" id="ARBA00022598"/>
    </source>
</evidence>
<evidence type="ECO:0000256" key="7">
    <source>
        <dbReference type="ARBA" id="ARBA00048037"/>
    </source>
</evidence>
<dbReference type="Pfam" id="PF21948">
    <property type="entry name" value="LplA-B_cat"/>
    <property type="match status" value="1"/>
</dbReference>
<protein>
    <recommendedName>
        <fullName evidence="3">lipoate--protein ligase</fullName>
        <ecNumber evidence="3">6.3.1.20</ecNumber>
    </recommendedName>
</protein>
<evidence type="ECO:0000259" key="8">
    <source>
        <dbReference type="PROSITE" id="PS51733"/>
    </source>
</evidence>
<dbReference type="GO" id="GO:0016979">
    <property type="term" value="F:lipoate-protein ligase activity"/>
    <property type="evidence" value="ECO:0007669"/>
    <property type="project" value="UniProtKB-EC"/>
</dbReference>
<dbReference type="InterPro" id="IPR019491">
    <property type="entry name" value="Lipoate_protein_ligase_C"/>
</dbReference>
<dbReference type="GO" id="GO:0005524">
    <property type="term" value="F:ATP binding"/>
    <property type="evidence" value="ECO:0007669"/>
    <property type="project" value="UniProtKB-KW"/>
</dbReference>
<dbReference type="EC" id="6.3.1.20" evidence="3"/>
<feature type="domain" description="BPL/LPL catalytic" evidence="8">
    <location>
        <begin position="28"/>
        <end position="219"/>
    </location>
</feature>
<evidence type="ECO:0000256" key="6">
    <source>
        <dbReference type="ARBA" id="ARBA00022840"/>
    </source>
</evidence>
<comment type="catalytic activity">
    <reaction evidence="7">
        <text>L-lysyl-[lipoyl-carrier protein] + (R)-lipoate + ATP = N(6)-[(R)-lipoyl]-L-lysyl-[lipoyl-carrier protein] + AMP + diphosphate + H(+)</text>
        <dbReference type="Rhea" id="RHEA:49288"/>
        <dbReference type="Rhea" id="RHEA-COMP:10500"/>
        <dbReference type="Rhea" id="RHEA-COMP:10502"/>
        <dbReference type="ChEBI" id="CHEBI:15378"/>
        <dbReference type="ChEBI" id="CHEBI:29969"/>
        <dbReference type="ChEBI" id="CHEBI:30616"/>
        <dbReference type="ChEBI" id="CHEBI:33019"/>
        <dbReference type="ChEBI" id="CHEBI:83088"/>
        <dbReference type="ChEBI" id="CHEBI:83099"/>
        <dbReference type="ChEBI" id="CHEBI:456215"/>
        <dbReference type="EC" id="6.3.1.20"/>
    </reaction>
</comment>
<evidence type="ECO:0000256" key="5">
    <source>
        <dbReference type="ARBA" id="ARBA00022741"/>
    </source>
</evidence>
<dbReference type="Gene3D" id="3.30.390.50">
    <property type="entry name" value="CO dehydrogenase flavoprotein, C-terminal domain"/>
    <property type="match status" value="1"/>
</dbReference>
<dbReference type="CDD" id="cd16443">
    <property type="entry name" value="LplA"/>
    <property type="match status" value="1"/>
</dbReference>
<dbReference type="SUPFAM" id="SSF82649">
    <property type="entry name" value="SufE/NifU"/>
    <property type="match status" value="1"/>
</dbReference>
<dbReference type="PROSITE" id="PS51733">
    <property type="entry name" value="BPL_LPL_CATALYTIC"/>
    <property type="match status" value="1"/>
</dbReference>
<proteinExistence type="predicted"/>
<keyword evidence="4" id="KW-0436">Ligase</keyword>
<dbReference type="PANTHER" id="PTHR43679">
    <property type="entry name" value="OCTANOYLTRANSFERASE LIPM-RELATED"/>
    <property type="match status" value="1"/>
</dbReference>
<gene>
    <name evidence="9" type="ORF">ENV67_08885</name>
</gene>
<evidence type="ECO:0000256" key="1">
    <source>
        <dbReference type="ARBA" id="ARBA00005085"/>
    </source>
</evidence>
<dbReference type="Pfam" id="PF01976">
    <property type="entry name" value="DUF116"/>
    <property type="match status" value="1"/>
</dbReference>
<accession>A0A7C4UDQ8</accession>
<evidence type="ECO:0000256" key="2">
    <source>
        <dbReference type="ARBA" id="ARBA00005124"/>
    </source>
</evidence>
<evidence type="ECO:0000256" key="3">
    <source>
        <dbReference type="ARBA" id="ARBA00012367"/>
    </source>
</evidence>
<comment type="pathway">
    <text evidence="2">Protein modification; protein lipoylation via exogenous pathway; protein N(6)-(lipoyl)lysine from lipoate: step 1/2.</text>
</comment>